<protein>
    <submittedName>
        <fullName evidence="2">Neutral/alkaline non-lysosomal ceramidase N-terminal domain-containing protein</fullName>
    </submittedName>
</protein>
<proteinExistence type="predicted"/>
<dbReference type="InterPro" id="IPR031329">
    <property type="entry name" value="NEUT/ALK_ceramidase_N"/>
</dbReference>
<accession>A0A9E7N683</accession>
<reference evidence="2" key="1">
    <citation type="submission" date="2022-06" db="EMBL/GenBank/DDBJ databases">
        <title>Diverse halophilic archaea isolated from saline environments.</title>
        <authorList>
            <person name="Cui H.-L."/>
        </authorList>
    </citation>
    <scope>NUCLEOTIDE SEQUENCE</scope>
    <source>
        <strain evidence="2">WLHS1</strain>
    </source>
</reference>
<dbReference type="Pfam" id="PF04734">
    <property type="entry name" value="Ceramidase_alk"/>
    <property type="match status" value="1"/>
</dbReference>
<keyword evidence="3" id="KW-1185">Reference proteome</keyword>
<dbReference type="AlphaFoldDB" id="A0A9E7N683"/>
<feature type="domain" description="Neutral/alkaline non-lysosomal ceramidase N-terminal" evidence="1">
    <location>
        <begin position="29"/>
        <end position="244"/>
    </location>
</feature>
<gene>
    <name evidence="2" type="ORF">NGM29_11855</name>
</gene>
<evidence type="ECO:0000313" key="3">
    <source>
        <dbReference type="Proteomes" id="UP001056855"/>
    </source>
</evidence>
<dbReference type="Proteomes" id="UP001056855">
    <property type="component" value="Chromosome"/>
</dbReference>
<organism evidence="2 3">
    <name type="scientific">Natronosalvus rutilus</name>
    <dbReference type="NCBI Taxonomy" id="2953753"/>
    <lineage>
        <taxon>Archaea</taxon>
        <taxon>Methanobacteriati</taxon>
        <taxon>Methanobacteriota</taxon>
        <taxon>Stenosarchaea group</taxon>
        <taxon>Halobacteria</taxon>
        <taxon>Halobacteriales</taxon>
        <taxon>Natrialbaceae</taxon>
        <taxon>Natronosalvus</taxon>
    </lineage>
</organism>
<dbReference type="RefSeq" id="WP_254156427.1">
    <property type="nucleotide sequence ID" value="NZ_CP100355.1"/>
</dbReference>
<evidence type="ECO:0000313" key="2">
    <source>
        <dbReference type="EMBL" id="UTF52484.1"/>
    </source>
</evidence>
<dbReference type="EMBL" id="CP100355">
    <property type="protein sequence ID" value="UTF52484.1"/>
    <property type="molecule type" value="Genomic_DNA"/>
</dbReference>
<sequence length="452" mass="50139">MPRDAPDTSSSSYGWRAGTATRVITPEQPMWMAGFAKRDEPATGVEHDLEATALALEDESGTLAAIVSADVLFVPRAIRDAVTQRCEVKYGLDPDSIVLAATHTHCGPEFRDFKVRMYADDVERYRTNAADYRERLEDELIAVIGEALDDREPARISYSHARCGFAMNRRLPVEDGIAHEQNPDAPVDHKVPVLVVEPDEGVDRTDGAAPSAIVFGYACHTTTLFFTKYCGDWAGFARRYLEERYPGATALCLLGCAGDQNPYPRGDVDLAKRHGRTMATTVRAAIESRRRPVRGPLRTGFEDCALEFEDPPSRDELEAMRKGDVRHLRVRAEALLTELDETGAIRTEHPYPIQTFGFGNDLTLVALGGEVLVEYGIQLKDRLEGPVWVAGYANDKFTYVPTARARAEGGYESEGAIRRSTFSGPLDPNAEERILRHVQALAERVRISRTIQ</sequence>
<dbReference type="KEGG" id="sawl:NGM29_11855"/>
<dbReference type="GeneID" id="73290751"/>
<evidence type="ECO:0000259" key="1">
    <source>
        <dbReference type="Pfam" id="PF04734"/>
    </source>
</evidence>
<name>A0A9E7N683_9EURY</name>